<dbReference type="EMBL" id="AZFF01000012">
    <property type="protein sequence ID" value="KRL53989.1"/>
    <property type="molecule type" value="Genomic_DNA"/>
</dbReference>
<accession>A0A0R1RID0</accession>
<sequence>MTYVIALSNQKGGVGKTTNNVMFAITVASVFKKKVLHIDMDLQANSTFMLGLTFNRSEWPASITRCLEDRDLSEGIVHLTDNLDAIAGDKDFRNWSTWLADHVKGVHKRTFYFKELLDKIKDQYDYVFIDTPPATDIKVDNIMVATNYVIVVQETKRFAFEGSKDLTSTYLQTLYNDFHDEIDIQVAGVLLVLLDRSHPVEQKIVDKTTEYFGQQYIFDQIIKNHQRLENYGEYGVQFDDWHDNRMFSIFSDLFCELKERIHLFETTGDIPEDYQYSAQYMHGNRLTKLGKELDPHGLD</sequence>
<feature type="domain" description="AAA" evidence="1">
    <location>
        <begin position="4"/>
        <end position="181"/>
    </location>
</feature>
<reference evidence="2 3" key="1">
    <citation type="journal article" date="2015" name="Genome Announc.">
        <title>Expanding the biotechnology potential of lactobacilli through comparative genomics of 213 strains and associated genera.</title>
        <authorList>
            <person name="Sun Z."/>
            <person name="Harris H.M."/>
            <person name="McCann A."/>
            <person name="Guo C."/>
            <person name="Argimon S."/>
            <person name="Zhang W."/>
            <person name="Yang X."/>
            <person name="Jeffery I.B."/>
            <person name="Cooney J.C."/>
            <person name="Kagawa T.F."/>
            <person name="Liu W."/>
            <person name="Song Y."/>
            <person name="Salvetti E."/>
            <person name="Wrobel A."/>
            <person name="Rasinkangas P."/>
            <person name="Parkhill J."/>
            <person name="Rea M.C."/>
            <person name="O'Sullivan O."/>
            <person name="Ritari J."/>
            <person name="Douillard F.P."/>
            <person name="Paul Ross R."/>
            <person name="Yang R."/>
            <person name="Briner A.E."/>
            <person name="Felis G.E."/>
            <person name="de Vos W.M."/>
            <person name="Barrangou R."/>
            <person name="Klaenhammer T.R."/>
            <person name="Caufield P.W."/>
            <person name="Cui Y."/>
            <person name="Zhang H."/>
            <person name="O'Toole P.W."/>
        </authorList>
    </citation>
    <scope>NUCLEOTIDE SEQUENCE [LARGE SCALE GENOMIC DNA]</scope>
    <source>
        <strain evidence="2 3">DSM 15814</strain>
    </source>
</reference>
<dbReference type="eggNOG" id="COG1192">
    <property type="taxonomic scope" value="Bacteria"/>
</dbReference>
<evidence type="ECO:0000313" key="3">
    <source>
        <dbReference type="Proteomes" id="UP000051999"/>
    </source>
</evidence>
<dbReference type="PANTHER" id="PTHR13696">
    <property type="entry name" value="P-LOOP CONTAINING NUCLEOSIDE TRIPHOSPHATE HYDROLASE"/>
    <property type="match status" value="1"/>
</dbReference>
<comment type="caution">
    <text evidence="2">The sequence shown here is derived from an EMBL/GenBank/DDBJ whole genome shotgun (WGS) entry which is preliminary data.</text>
</comment>
<dbReference type="NCBIfam" id="NF041283">
    <property type="entry name" value="PrgP"/>
    <property type="match status" value="1"/>
</dbReference>
<dbReference type="Gene3D" id="3.40.50.300">
    <property type="entry name" value="P-loop containing nucleotide triphosphate hydrolases"/>
    <property type="match status" value="1"/>
</dbReference>
<dbReference type="InterPro" id="IPR025669">
    <property type="entry name" value="AAA_dom"/>
</dbReference>
<evidence type="ECO:0000259" key="1">
    <source>
        <dbReference type="Pfam" id="PF13614"/>
    </source>
</evidence>
<dbReference type="SUPFAM" id="SSF52540">
    <property type="entry name" value="P-loop containing nucleoside triphosphate hydrolases"/>
    <property type="match status" value="1"/>
</dbReference>
<dbReference type="AlphaFoldDB" id="A0A0R1RID0"/>
<dbReference type="OrthoDB" id="9815116at2"/>
<dbReference type="PATRIC" id="fig|1114972.6.peg.691"/>
<proteinExistence type="predicted"/>
<name>A0A0R1RID0_9LACO</name>
<dbReference type="STRING" id="1114972.FD35_GL000691"/>
<dbReference type="Proteomes" id="UP000051999">
    <property type="component" value="Unassembled WGS sequence"/>
</dbReference>
<keyword evidence="3" id="KW-1185">Reference proteome</keyword>
<dbReference type="InterPro" id="IPR027417">
    <property type="entry name" value="P-loop_NTPase"/>
</dbReference>
<protein>
    <submittedName>
        <fullName evidence="2">Rep63B</fullName>
    </submittedName>
</protein>
<evidence type="ECO:0000313" key="2">
    <source>
        <dbReference type="EMBL" id="KRL53989.1"/>
    </source>
</evidence>
<organism evidence="2 3">
    <name type="scientific">Furfurilactobacillus rossiae DSM 15814</name>
    <dbReference type="NCBI Taxonomy" id="1114972"/>
    <lineage>
        <taxon>Bacteria</taxon>
        <taxon>Bacillati</taxon>
        <taxon>Bacillota</taxon>
        <taxon>Bacilli</taxon>
        <taxon>Lactobacillales</taxon>
        <taxon>Lactobacillaceae</taxon>
        <taxon>Furfurilactobacillus</taxon>
    </lineage>
</organism>
<dbReference type="PANTHER" id="PTHR13696:SF52">
    <property type="entry name" value="PARA FAMILY PROTEIN CT_582"/>
    <property type="match status" value="1"/>
</dbReference>
<dbReference type="InterPro" id="IPR050678">
    <property type="entry name" value="DNA_Partitioning_ATPase"/>
</dbReference>
<dbReference type="Pfam" id="PF13614">
    <property type="entry name" value="AAA_31"/>
    <property type="match status" value="1"/>
</dbReference>
<gene>
    <name evidence="2" type="ORF">FD35_GL000691</name>
</gene>
<dbReference type="CDD" id="cd02042">
    <property type="entry name" value="ParAB_family"/>
    <property type="match status" value="1"/>
</dbReference>
<dbReference type="RefSeq" id="WP_017262353.1">
    <property type="nucleotide sequence ID" value="NZ_AUAW01000013.1"/>
</dbReference>